<evidence type="ECO:0000313" key="1">
    <source>
        <dbReference type="EMBL" id="KAK6530129.1"/>
    </source>
</evidence>
<reference evidence="1 2" key="1">
    <citation type="submission" date="2019-10" db="EMBL/GenBank/DDBJ databases">
        <authorList>
            <person name="Palmer J.M."/>
        </authorList>
    </citation>
    <scope>NUCLEOTIDE SEQUENCE [LARGE SCALE GENOMIC DNA]</scope>
    <source>
        <strain evidence="1 2">TWF694</strain>
    </source>
</reference>
<proteinExistence type="predicted"/>
<dbReference type="Proteomes" id="UP001365542">
    <property type="component" value="Unassembled WGS sequence"/>
</dbReference>
<dbReference type="SUPFAM" id="SSF53448">
    <property type="entry name" value="Nucleotide-diphospho-sugar transferases"/>
    <property type="match status" value="1"/>
</dbReference>
<dbReference type="InterPro" id="IPR008441">
    <property type="entry name" value="AfumC-like_glycosyl_Trfase"/>
</dbReference>
<dbReference type="GO" id="GO:0016757">
    <property type="term" value="F:glycosyltransferase activity"/>
    <property type="evidence" value="ECO:0007669"/>
    <property type="project" value="InterPro"/>
</dbReference>
<keyword evidence="2" id="KW-1185">Reference proteome</keyword>
<dbReference type="InterPro" id="IPR029044">
    <property type="entry name" value="Nucleotide-diphossugar_trans"/>
</dbReference>
<gene>
    <name evidence="1" type="ORF">TWF694_003498</name>
</gene>
<sequence length="397" mass="45586">MATPFTIPEEFSSQLRYVDSLDLRTDEEILSSIAAHNPVTSEKNVWAYWHSGIASTPPWCQRNIANWARLCGPSWNIRVLDSVPDSPNHVLKFLDPSLLPESFVNNTMDGPYVGPHSADFLRGACLYKFGGVYMDVGIILIRSLDQICWKQLEDPESPYQVSIPWMYGSVSANHFVASRKGDPFIKAWHDLFTHLWKGRSNYQGIGMDPLIAFSQHLDFSESQKRGYAWEMAVDPFTVMQYIGQVLSWTRLCMIDGGGKERDWAQYAKDHILWYDALNENWGAETVVGFKGQPLFDALATRLDADPNSEEYKTAHKLIWRLLTKSSMEKITHGKHLTKTPALGLLWDMEENKDKDRQPGTFAELLRYGSVYFEQKRDIEYVDYQKPNEVFHKGIFEP</sequence>
<dbReference type="Gene3D" id="3.90.550.20">
    <property type="match status" value="1"/>
</dbReference>
<name>A0AAV9X0U7_9PEZI</name>
<evidence type="ECO:0008006" key="3">
    <source>
        <dbReference type="Google" id="ProtNLM"/>
    </source>
</evidence>
<dbReference type="EMBL" id="JAVHJO010000013">
    <property type="protein sequence ID" value="KAK6530129.1"/>
    <property type="molecule type" value="Genomic_DNA"/>
</dbReference>
<comment type="caution">
    <text evidence="1">The sequence shown here is derived from an EMBL/GenBank/DDBJ whole genome shotgun (WGS) entry which is preliminary data.</text>
</comment>
<organism evidence="1 2">
    <name type="scientific">Orbilia ellipsospora</name>
    <dbReference type="NCBI Taxonomy" id="2528407"/>
    <lineage>
        <taxon>Eukaryota</taxon>
        <taxon>Fungi</taxon>
        <taxon>Dikarya</taxon>
        <taxon>Ascomycota</taxon>
        <taxon>Pezizomycotina</taxon>
        <taxon>Orbiliomycetes</taxon>
        <taxon>Orbiliales</taxon>
        <taxon>Orbiliaceae</taxon>
        <taxon>Orbilia</taxon>
    </lineage>
</organism>
<evidence type="ECO:0000313" key="2">
    <source>
        <dbReference type="Proteomes" id="UP001365542"/>
    </source>
</evidence>
<protein>
    <recommendedName>
        <fullName evidence="3">Capsule polysaccharide biosynthesis protein</fullName>
    </recommendedName>
</protein>
<accession>A0AAV9X0U7</accession>
<dbReference type="AlphaFoldDB" id="A0AAV9X0U7"/>
<dbReference type="Pfam" id="PF05704">
    <property type="entry name" value="Caps_synth"/>
    <property type="match status" value="1"/>
</dbReference>